<dbReference type="KEGG" id="tad:TRIADDRAFT_60193"/>
<dbReference type="PANTHER" id="PTHR46051">
    <property type="entry name" value="SH2 DOMAIN-CONTAINING PROTEIN"/>
    <property type="match status" value="1"/>
</dbReference>
<sequence>MDVKSSDHLPVYGLFEADIYHNNIEVWLSIRKSQRPKDWKPKDHLAYIKVISVHVLLKSHQEITESLILEFHSNCLNSPIISGPNKSYWSDNLNVREQQFARFGQKFEDRHQCPEWTIREFSQEEYFKDSDLKYLNGQTLLAILKTSDTKHYKGAGCIPLNLIINQNNKRTPAVDLSYYGKFIGKIEKAWSDILGFFPKNDLGTNASDFNFRDNSYLNDNSIQLDLAFFGND</sequence>
<dbReference type="PANTHER" id="PTHR46051:SF1">
    <property type="entry name" value="INOSITOL POLYPHOSPHATE-RELATED PHOSPHATASE DOMAIN-CONTAINING PROTEIN"/>
    <property type="match status" value="1"/>
</dbReference>
<dbReference type="EMBL" id="DS985254">
    <property type="protein sequence ID" value="EDV21303.1"/>
    <property type="molecule type" value="Genomic_DNA"/>
</dbReference>
<proteinExistence type="predicted"/>
<reference evidence="2 3" key="1">
    <citation type="journal article" date="2008" name="Nature">
        <title>The Trichoplax genome and the nature of placozoans.</title>
        <authorList>
            <person name="Srivastava M."/>
            <person name="Begovic E."/>
            <person name="Chapman J."/>
            <person name="Putnam N.H."/>
            <person name="Hellsten U."/>
            <person name="Kawashima T."/>
            <person name="Kuo A."/>
            <person name="Mitros T."/>
            <person name="Salamov A."/>
            <person name="Carpenter M.L."/>
            <person name="Signorovitch A.Y."/>
            <person name="Moreno M.A."/>
            <person name="Kamm K."/>
            <person name="Grimwood J."/>
            <person name="Schmutz J."/>
            <person name="Shapiro H."/>
            <person name="Grigoriev I.V."/>
            <person name="Buss L.W."/>
            <person name="Schierwater B."/>
            <person name="Dellaporta S.L."/>
            <person name="Rokhsar D.S."/>
        </authorList>
    </citation>
    <scope>NUCLEOTIDE SEQUENCE [LARGE SCALE GENOMIC DNA]</scope>
    <source>
        <strain evidence="2 3">Grell-BS-1999</strain>
    </source>
</reference>
<dbReference type="HOGENOM" id="CLU_1196233_0_0_1"/>
<accession>B3S7J9</accession>
<dbReference type="InterPro" id="IPR057509">
    <property type="entry name" value="C2_SHIP1-2_2nd"/>
</dbReference>
<dbReference type="CTD" id="6757391"/>
<evidence type="ECO:0000313" key="2">
    <source>
        <dbReference type="EMBL" id="EDV21303.1"/>
    </source>
</evidence>
<dbReference type="Pfam" id="PF24147">
    <property type="entry name" value="C2_SHIP1-2_2nd"/>
    <property type="match status" value="1"/>
</dbReference>
<evidence type="ECO:0000259" key="1">
    <source>
        <dbReference type="Pfam" id="PF24147"/>
    </source>
</evidence>
<dbReference type="AlphaFoldDB" id="B3S7J9"/>
<dbReference type="GeneID" id="6757391"/>
<dbReference type="Proteomes" id="UP000009022">
    <property type="component" value="Unassembled WGS sequence"/>
</dbReference>
<keyword evidence="3" id="KW-1185">Reference proteome</keyword>
<organism evidence="2 3">
    <name type="scientific">Trichoplax adhaerens</name>
    <name type="common">Trichoplax reptans</name>
    <dbReference type="NCBI Taxonomy" id="10228"/>
    <lineage>
        <taxon>Eukaryota</taxon>
        <taxon>Metazoa</taxon>
        <taxon>Placozoa</taxon>
        <taxon>Uniplacotomia</taxon>
        <taxon>Trichoplacea</taxon>
        <taxon>Trichoplacidae</taxon>
        <taxon>Trichoplax</taxon>
    </lineage>
</organism>
<gene>
    <name evidence="2" type="ORF">TRIADDRAFT_60193</name>
</gene>
<evidence type="ECO:0000313" key="3">
    <source>
        <dbReference type="Proteomes" id="UP000009022"/>
    </source>
</evidence>
<protein>
    <recommendedName>
        <fullName evidence="1">Phosphatidylinositol 3,4,5-trisphosphate 5-phosphatase 1/2-like second C2 domain-containing protein</fullName>
    </recommendedName>
</protein>
<feature type="domain" description="Phosphatidylinositol 3,4,5-trisphosphate 5-phosphatase 1/2-like second C2" evidence="1">
    <location>
        <begin position="66"/>
        <end position="187"/>
    </location>
</feature>
<dbReference type="InParanoid" id="B3S7J9"/>
<dbReference type="RefSeq" id="XP_002116270.1">
    <property type="nucleotide sequence ID" value="XM_002116234.1"/>
</dbReference>
<name>B3S7J9_TRIAD</name>